<keyword evidence="3" id="KW-1185">Reference proteome</keyword>
<dbReference type="OrthoDB" id="24630at2759"/>
<dbReference type="NCBIfam" id="TIGR00296">
    <property type="entry name" value="TIGR00296 family protein"/>
    <property type="match status" value="1"/>
</dbReference>
<dbReference type="Gene3D" id="3.30.700.20">
    <property type="entry name" value="Hypothetical protein ph0010, domain 1"/>
    <property type="match status" value="1"/>
</dbReference>
<name>A0A109UVX3_9SACH</name>
<dbReference type="PANTHER" id="PTHR13016:SF0">
    <property type="entry name" value="AMME SYNDROME CANDIDATE GENE 1 PROTEIN"/>
    <property type="match status" value="1"/>
</dbReference>
<dbReference type="InterPro" id="IPR023473">
    <property type="entry name" value="AMMECR1"/>
</dbReference>
<dbReference type="Pfam" id="PF01871">
    <property type="entry name" value="AMMECR1"/>
    <property type="match status" value="1"/>
</dbReference>
<dbReference type="STRING" id="45286.A0A109UVX3"/>
<dbReference type="InterPro" id="IPR036071">
    <property type="entry name" value="AMMECR1_dom_sf"/>
</dbReference>
<dbReference type="InterPro" id="IPR027485">
    <property type="entry name" value="AMMECR1_N"/>
</dbReference>
<dbReference type="InterPro" id="IPR002733">
    <property type="entry name" value="AMMECR1_domain"/>
</dbReference>
<gene>
    <name evidence="2" type="ORF">AW171_hschr264</name>
</gene>
<reference evidence="2 3" key="1">
    <citation type="submission" date="2016-01" db="EMBL/GenBank/DDBJ databases">
        <title>Genome sequence of the yeast Holleya sinecauda.</title>
        <authorList>
            <person name="Dietrich F.S."/>
        </authorList>
    </citation>
    <scope>NUCLEOTIDE SEQUENCE [LARGE SCALE GENOMIC DNA]</scope>
    <source>
        <strain evidence="2 3">ATCC 58844</strain>
    </source>
</reference>
<dbReference type="SUPFAM" id="SSF143447">
    <property type="entry name" value="AMMECR1-like"/>
    <property type="match status" value="1"/>
</dbReference>
<dbReference type="Gene3D" id="3.30.1490.150">
    <property type="entry name" value="Hypothetical protein ph0010, domain 2"/>
    <property type="match status" value="1"/>
</dbReference>
<evidence type="ECO:0000313" key="3">
    <source>
        <dbReference type="Proteomes" id="UP000243052"/>
    </source>
</evidence>
<accession>A0A109UVX3</accession>
<dbReference type="EMBL" id="CP014242">
    <property type="protein sequence ID" value="AMD18558.1"/>
    <property type="molecule type" value="Genomic_DNA"/>
</dbReference>
<sequence length="229" mass="25925">MSQELLQKGDPFSFYAFQALYTKLNNKASPLTFDNIKKVLYPDVSIPKKKEEEDVCLFVTWNKLNRAGKLDLRGCIGTFHKLPILEGIEKYSLIAALQDTRFSPISAGELPKLTCSCNILSEFEVIYKNGSGDIYDWNIGEHGIRLVCDDLRGGGLRSATFLPEVMVQQQWDKKTAFVNLIEKAGCMNALEMIEDPEVYIYEVSVYTSNKSQIGYEGFKELLDKVKPIN</sequence>
<proteinExistence type="predicted"/>
<feature type="domain" description="AMMECR1" evidence="1">
    <location>
        <begin position="7"/>
        <end position="219"/>
    </location>
</feature>
<dbReference type="RefSeq" id="XP_017985554.1">
    <property type="nucleotide sequence ID" value="XM_018130350.1"/>
</dbReference>
<dbReference type="PROSITE" id="PS51112">
    <property type="entry name" value="AMMECR1"/>
    <property type="match status" value="1"/>
</dbReference>
<evidence type="ECO:0000313" key="2">
    <source>
        <dbReference type="EMBL" id="AMD18558.1"/>
    </source>
</evidence>
<dbReference type="GeneID" id="28722302"/>
<dbReference type="Proteomes" id="UP000243052">
    <property type="component" value="Chromosome ii"/>
</dbReference>
<organism evidence="2 3">
    <name type="scientific">Eremothecium sinecaudum</name>
    <dbReference type="NCBI Taxonomy" id="45286"/>
    <lineage>
        <taxon>Eukaryota</taxon>
        <taxon>Fungi</taxon>
        <taxon>Dikarya</taxon>
        <taxon>Ascomycota</taxon>
        <taxon>Saccharomycotina</taxon>
        <taxon>Saccharomycetes</taxon>
        <taxon>Saccharomycetales</taxon>
        <taxon>Saccharomycetaceae</taxon>
        <taxon>Eremothecium</taxon>
    </lineage>
</organism>
<dbReference type="PANTHER" id="PTHR13016">
    <property type="entry name" value="AMMECR1 HOMOLOG"/>
    <property type="match status" value="1"/>
</dbReference>
<protein>
    <submittedName>
        <fullName evidence="2">HBL344Wp</fullName>
    </submittedName>
</protein>
<evidence type="ECO:0000259" key="1">
    <source>
        <dbReference type="PROSITE" id="PS51112"/>
    </source>
</evidence>
<dbReference type="AlphaFoldDB" id="A0A109UVX3"/>